<dbReference type="AlphaFoldDB" id="A0A383REC6"/>
<dbReference type="Proteomes" id="UP000304148">
    <property type="component" value="Chromosome"/>
</dbReference>
<reference evidence="2" key="1">
    <citation type="submission" date="2018-08" db="EMBL/GenBank/DDBJ databases">
        <authorList>
            <person name="Chevrot R."/>
        </authorList>
    </citation>
    <scope>NUCLEOTIDE SEQUENCE [LARGE SCALE GENOMIC DNA]</scope>
</reference>
<sequence>MLRRMKIRTQQVWLIIQINISVPVQQEREDIAAAPAPVQAVVEAAEAEERLRVVIRIAAAEDHFRGETEVSICFSKINLQMWWNGKSSAMI</sequence>
<evidence type="ECO:0000313" key="1">
    <source>
        <dbReference type="EMBL" id="SYX85031.1"/>
    </source>
</evidence>
<proteinExistence type="predicted"/>
<dbReference type="EMBL" id="LS992241">
    <property type="protein sequence ID" value="SYX85031.1"/>
    <property type="molecule type" value="Genomic_DNA"/>
</dbReference>
<name>A0A383REC6_PAEAL</name>
<evidence type="ECO:0000313" key="2">
    <source>
        <dbReference type="Proteomes" id="UP000304148"/>
    </source>
</evidence>
<protein>
    <submittedName>
        <fullName evidence="1">Uncharacterized protein</fullName>
    </submittedName>
</protein>
<gene>
    <name evidence="1" type="ORF">PBLR_13453</name>
</gene>
<organism evidence="1 2">
    <name type="scientific">Paenibacillus alvei</name>
    <name type="common">Bacillus alvei</name>
    <dbReference type="NCBI Taxonomy" id="44250"/>
    <lineage>
        <taxon>Bacteria</taxon>
        <taxon>Bacillati</taxon>
        <taxon>Bacillota</taxon>
        <taxon>Bacilli</taxon>
        <taxon>Bacillales</taxon>
        <taxon>Paenibacillaceae</taxon>
        <taxon>Paenibacillus</taxon>
    </lineage>
</organism>
<accession>A0A383REC6</accession>